<accession>A0A2V2L793</accession>
<keyword evidence="10" id="KW-1185">Reference proteome</keyword>
<keyword evidence="3" id="KW-1003">Cell membrane</keyword>
<evidence type="ECO:0000256" key="3">
    <source>
        <dbReference type="ARBA" id="ARBA00022475"/>
    </source>
</evidence>
<evidence type="ECO:0000256" key="1">
    <source>
        <dbReference type="ARBA" id="ARBA00004651"/>
    </source>
</evidence>
<name>A0A2V2L793_9RHOB</name>
<evidence type="ECO:0000256" key="5">
    <source>
        <dbReference type="ARBA" id="ARBA00022989"/>
    </source>
</evidence>
<dbReference type="RefSeq" id="WP_109813196.1">
    <property type="nucleotide sequence ID" value="NZ_QGKU01000060.1"/>
</dbReference>
<dbReference type="PANTHER" id="PTHR30151:SF20">
    <property type="entry name" value="ABC TRANSPORTER PERMEASE PROTEIN HI_0355-RELATED"/>
    <property type="match status" value="1"/>
</dbReference>
<keyword evidence="6 7" id="KW-0472">Membrane</keyword>
<keyword evidence="4 7" id="KW-0812">Transmembrane</keyword>
<comment type="subcellular location">
    <subcellularLocation>
        <location evidence="1 7">Cell membrane</location>
        <topology evidence="1 7">Multi-pass membrane protein</topology>
    </subcellularLocation>
</comment>
<feature type="transmembrane region" description="Helical" evidence="7">
    <location>
        <begin position="94"/>
        <end position="114"/>
    </location>
</feature>
<dbReference type="InterPro" id="IPR000515">
    <property type="entry name" value="MetI-like"/>
</dbReference>
<gene>
    <name evidence="9" type="ORF">DKT77_18460</name>
</gene>
<keyword evidence="5 7" id="KW-1133">Transmembrane helix</keyword>
<evidence type="ECO:0000256" key="6">
    <source>
        <dbReference type="ARBA" id="ARBA00023136"/>
    </source>
</evidence>
<evidence type="ECO:0000256" key="4">
    <source>
        <dbReference type="ARBA" id="ARBA00022692"/>
    </source>
</evidence>
<keyword evidence="2 7" id="KW-0813">Transport</keyword>
<dbReference type="Gene3D" id="1.10.3720.10">
    <property type="entry name" value="MetI-like"/>
    <property type="match status" value="1"/>
</dbReference>
<evidence type="ECO:0000313" key="10">
    <source>
        <dbReference type="Proteomes" id="UP000245680"/>
    </source>
</evidence>
<dbReference type="PANTHER" id="PTHR30151">
    <property type="entry name" value="ALKANE SULFONATE ABC TRANSPORTER-RELATED, MEMBRANE SUBUNIT"/>
    <property type="match status" value="1"/>
</dbReference>
<dbReference type="Proteomes" id="UP000245680">
    <property type="component" value="Unassembled WGS sequence"/>
</dbReference>
<dbReference type="OrthoDB" id="9786495at2"/>
<feature type="transmembrane region" description="Helical" evidence="7">
    <location>
        <begin position="198"/>
        <end position="223"/>
    </location>
</feature>
<comment type="caution">
    <text evidence="9">The sequence shown here is derived from an EMBL/GenBank/DDBJ whole genome shotgun (WGS) entry which is preliminary data.</text>
</comment>
<feature type="transmembrane region" description="Helical" evidence="7">
    <location>
        <begin position="250"/>
        <end position="271"/>
    </location>
</feature>
<evidence type="ECO:0000256" key="2">
    <source>
        <dbReference type="ARBA" id="ARBA00022448"/>
    </source>
</evidence>
<dbReference type="EMBL" id="QGKU01000060">
    <property type="protein sequence ID" value="PWR01212.1"/>
    <property type="molecule type" value="Genomic_DNA"/>
</dbReference>
<feature type="transmembrane region" description="Helical" evidence="7">
    <location>
        <begin position="154"/>
        <end position="177"/>
    </location>
</feature>
<sequence length="288" mass="30829">MQTRAASADGFQDDGADTVWIEQDPFIDRIPRWVAMLGLFVAIVGLWQVVTALDIVSPIVLPSPAETWADILFVGNNLLTGGHMLDALITTSLTVLYGFAIAVALGFSLGVLVGETKFGERAVMPYLVAIDTMPKVAFAPLFIAWLGFGISSKVALAAFIATFPVVVSTAAGLYAVSENERFLFKSMGASRLQTLVRLKLPIGLPYFFTGLKIASVGVMAGAITGEFLGGGEGFGALIRISASQLNTPRVFSLIIYLSFLGLALYLTVVWLQARLIFWNKTDKIGGIA</sequence>
<evidence type="ECO:0000313" key="9">
    <source>
        <dbReference type="EMBL" id="PWR01212.1"/>
    </source>
</evidence>
<feature type="transmembrane region" description="Helical" evidence="7">
    <location>
        <begin position="33"/>
        <end position="53"/>
    </location>
</feature>
<protein>
    <submittedName>
        <fullName evidence="9">ABC transporter permease</fullName>
    </submittedName>
</protein>
<organism evidence="9 10">
    <name type="scientific">Meridianimarinicoccus roseus</name>
    <dbReference type="NCBI Taxonomy" id="2072018"/>
    <lineage>
        <taxon>Bacteria</taxon>
        <taxon>Pseudomonadati</taxon>
        <taxon>Pseudomonadota</taxon>
        <taxon>Alphaproteobacteria</taxon>
        <taxon>Rhodobacterales</taxon>
        <taxon>Paracoccaceae</taxon>
        <taxon>Meridianimarinicoccus</taxon>
    </lineage>
</organism>
<dbReference type="AlphaFoldDB" id="A0A2V2L793"/>
<feature type="transmembrane region" description="Helical" evidence="7">
    <location>
        <begin position="126"/>
        <end position="148"/>
    </location>
</feature>
<feature type="domain" description="ABC transmembrane type-1" evidence="8">
    <location>
        <begin position="88"/>
        <end position="272"/>
    </location>
</feature>
<dbReference type="GO" id="GO:0005886">
    <property type="term" value="C:plasma membrane"/>
    <property type="evidence" value="ECO:0007669"/>
    <property type="project" value="UniProtKB-SubCell"/>
</dbReference>
<reference evidence="9 10" key="1">
    <citation type="submission" date="2018-05" db="EMBL/GenBank/DDBJ databases">
        <title>Rhodobacteraceae gen. nov., sp. nov. isolated from sea water.</title>
        <authorList>
            <person name="Ren Y."/>
        </authorList>
    </citation>
    <scope>NUCLEOTIDE SEQUENCE [LARGE SCALE GENOMIC DNA]</scope>
    <source>
        <strain evidence="9 10">TG-679</strain>
    </source>
</reference>
<dbReference type="PROSITE" id="PS50928">
    <property type="entry name" value="ABC_TM1"/>
    <property type="match status" value="1"/>
</dbReference>
<evidence type="ECO:0000259" key="8">
    <source>
        <dbReference type="PROSITE" id="PS50928"/>
    </source>
</evidence>
<dbReference type="SUPFAM" id="SSF161098">
    <property type="entry name" value="MetI-like"/>
    <property type="match status" value="1"/>
</dbReference>
<dbReference type="InterPro" id="IPR035906">
    <property type="entry name" value="MetI-like_sf"/>
</dbReference>
<dbReference type="GO" id="GO:0055085">
    <property type="term" value="P:transmembrane transport"/>
    <property type="evidence" value="ECO:0007669"/>
    <property type="project" value="InterPro"/>
</dbReference>
<evidence type="ECO:0000256" key="7">
    <source>
        <dbReference type="RuleBase" id="RU363032"/>
    </source>
</evidence>
<comment type="similarity">
    <text evidence="7">Belongs to the binding-protein-dependent transport system permease family.</text>
</comment>
<dbReference type="Pfam" id="PF00528">
    <property type="entry name" value="BPD_transp_1"/>
    <property type="match status" value="1"/>
</dbReference>
<dbReference type="CDD" id="cd06261">
    <property type="entry name" value="TM_PBP2"/>
    <property type="match status" value="1"/>
</dbReference>
<proteinExistence type="inferred from homology"/>